<name>A0A4R6IQA1_9SPHI</name>
<protein>
    <recommendedName>
        <fullName evidence="3">Helix-turn-helix protein</fullName>
    </recommendedName>
</protein>
<evidence type="ECO:0008006" key="3">
    <source>
        <dbReference type="Google" id="ProtNLM"/>
    </source>
</evidence>
<dbReference type="Proteomes" id="UP000295499">
    <property type="component" value="Unassembled WGS sequence"/>
</dbReference>
<keyword evidence="2" id="KW-1185">Reference proteome</keyword>
<evidence type="ECO:0000313" key="2">
    <source>
        <dbReference type="Proteomes" id="UP000295499"/>
    </source>
</evidence>
<accession>A0A4R6IQA1</accession>
<dbReference type="RefSeq" id="WP_133552558.1">
    <property type="nucleotide sequence ID" value="NZ_SNWM01000001.1"/>
</dbReference>
<comment type="caution">
    <text evidence="1">The sequence shown here is derived from an EMBL/GenBank/DDBJ whole genome shotgun (WGS) entry which is preliminary data.</text>
</comment>
<proteinExistence type="predicted"/>
<dbReference type="InterPro" id="IPR009061">
    <property type="entry name" value="DNA-bd_dom_put_sf"/>
</dbReference>
<organism evidence="1 2">
    <name type="scientific">Pedobacter duraquae</name>
    <dbReference type="NCBI Taxonomy" id="425511"/>
    <lineage>
        <taxon>Bacteria</taxon>
        <taxon>Pseudomonadati</taxon>
        <taxon>Bacteroidota</taxon>
        <taxon>Sphingobacteriia</taxon>
        <taxon>Sphingobacteriales</taxon>
        <taxon>Sphingobacteriaceae</taxon>
        <taxon>Pedobacter</taxon>
    </lineage>
</organism>
<sequence length="80" mass="9393">MNVVRNLISILTQLLVCLQDIKSLLASSEAQRVEEPEWLDVPQAMQRFNVSERTLRRWHKEERISAISIGHKRFYSARLS</sequence>
<dbReference type="SUPFAM" id="SSF46955">
    <property type="entry name" value="Putative DNA-binding domain"/>
    <property type="match status" value="1"/>
</dbReference>
<dbReference type="OrthoDB" id="769412at2"/>
<reference evidence="1 2" key="1">
    <citation type="submission" date="2019-03" db="EMBL/GenBank/DDBJ databases">
        <title>Genomic Encyclopedia of Archaeal and Bacterial Type Strains, Phase II (KMG-II): from individual species to whole genera.</title>
        <authorList>
            <person name="Goeker M."/>
        </authorList>
    </citation>
    <scope>NUCLEOTIDE SEQUENCE [LARGE SCALE GENOMIC DNA]</scope>
    <source>
        <strain evidence="1 2">DSM 19034</strain>
    </source>
</reference>
<dbReference type="EMBL" id="SNWM01000001">
    <property type="protein sequence ID" value="TDO24510.1"/>
    <property type="molecule type" value="Genomic_DNA"/>
</dbReference>
<dbReference type="AlphaFoldDB" id="A0A4R6IQA1"/>
<gene>
    <name evidence="1" type="ORF">CLV32_0799</name>
</gene>
<evidence type="ECO:0000313" key="1">
    <source>
        <dbReference type="EMBL" id="TDO24510.1"/>
    </source>
</evidence>